<reference evidence="1 2" key="1">
    <citation type="submission" date="2019-07" db="EMBL/GenBank/DDBJ databases">
        <title>Whole genome shotgun sequence of Aneurinibacillus danicus NBRC 102444.</title>
        <authorList>
            <person name="Hosoyama A."/>
            <person name="Uohara A."/>
            <person name="Ohji S."/>
            <person name="Ichikawa N."/>
        </authorList>
    </citation>
    <scope>NUCLEOTIDE SEQUENCE [LARGE SCALE GENOMIC DNA]</scope>
    <source>
        <strain evidence="1 2">NBRC 102444</strain>
    </source>
</reference>
<comment type="caution">
    <text evidence="1">The sequence shown here is derived from an EMBL/GenBank/DDBJ whole genome shotgun (WGS) entry which is preliminary data.</text>
</comment>
<dbReference type="GO" id="GO:0051996">
    <property type="term" value="F:squalene synthase [NAD(P)H] activity"/>
    <property type="evidence" value="ECO:0007669"/>
    <property type="project" value="InterPro"/>
</dbReference>
<sequence>MTDTVELRKRAMEMLLATSRTFFIPISHLSQGLQEAVASAYLCMRAIDEIEDHPELPSDVKVSLLRSISLLLDKPIEDKAFTELFKPYTSFLPDVTLQFGDWVKLSPPSIEPNIRNATAIMAKGMADWVSKNWHIKNEEDLDSYTFYVAGLVGILLSEIWEWHNSDIKTDRELAIGFGRGLQAVNIIRNRAEDRTRGVDFFPDGWEAEEMFAYARRNLALAEAYSKSITSDSILMFCRIPLLLAHGTLDALEAGEEKLSRAEVTELVRQVTGF</sequence>
<dbReference type="Gene3D" id="1.10.600.10">
    <property type="entry name" value="Farnesyl Diphosphate Synthase"/>
    <property type="match status" value="1"/>
</dbReference>
<proteinExistence type="predicted"/>
<dbReference type="EMBL" id="BJXX01000169">
    <property type="protein sequence ID" value="GEN36166.1"/>
    <property type="molecule type" value="Genomic_DNA"/>
</dbReference>
<evidence type="ECO:0000313" key="1">
    <source>
        <dbReference type="EMBL" id="GEN36166.1"/>
    </source>
</evidence>
<dbReference type="Proteomes" id="UP000321157">
    <property type="component" value="Unassembled WGS sequence"/>
</dbReference>
<dbReference type="InterPro" id="IPR044844">
    <property type="entry name" value="Trans_IPPS_euk-type"/>
</dbReference>
<organism evidence="1 2">
    <name type="scientific">Aneurinibacillus danicus</name>
    <dbReference type="NCBI Taxonomy" id="267746"/>
    <lineage>
        <taxon>Bacteria</taxon>
        <taxon>Bacillati</taxon>
        <taxon>Bacillota</taxon>
        <taxon>Bacilli</taxon>
        <taxon>Bacillales</taxon>
        <taxon>Paenibacillaceae</taxon>
        <taxon>Aneurinibacillus group</taxon>
        <taxon>Aneurinibacillus</taxon>
    </lineage>
</organism>
<dbReference type="GO" id="GO:0045338">
    <property type="term" value="P:farnesyl diphosphate metabolic process"/>
    <property type="evidence" value="ECO:0007669"/>
    <property type="project" value="InterPro"/>
</dbReference>
<dbReference type="InterPro" id="IPR002060">
    <property type="entry name" value="Squ/phyt_synthse"/>
</dbReference>
<keyword evidence="2" id="KW-1185">Reference proteome</keyword>
<dbReference type="RefSeq" id="WP_146811809.1">
    <property type="nucleotide sequence ID" value="NZ_BJXX01000169.1"/>
</dbReference>
<dbReference type="PANTHER" id="PTHR11626:SF2">
    <property type="entry name" value="SQUALENE SYNTHASE"/>
    <property type="match status" value="1"/>
</dbReference>
<dbReference type="Pfam" id="PF00494">
    <property type="entry name" value="SQS_PSY"/>
    <property type="match status" value="1"/>
</dbReference>
<gene>
    <name evidence="1" type="ORF">ADA01nite_36260</name>
</gene>
<evidence type="ECO:0008006" key="3">
    <source>
        <dbReference type="Google" id="ProtNLM"/>
    </source>
</evidence>
<evidence type="ECO:0000313" key="2">
    <source>
        <dbReference type="Proteomes" id="UP000321157"/>
    </source>
</evidence>
<dbReference type="PANTHER" id="PTHR11626">
    <property type="entry name" value="FARNESYL-DIPHOSPHATE FARNESYLTRANSFERASE"/>
    <property type="match status" value="1"/>
</dbReference>
<dbReference type="InterPro" id="IPR008949">
    <property type="entry name" value="Isoprenoid_synthase_dom_sf"/>
</dbReference>
<protein>
    <recommendedName>
        <fullName evidence="3">Phytoene/squalene synthase family protein</fullName>
    </recommendedName>
</protein>
<name>A0A511VB51_9BACL</name>
<dbReference type="SUPFAM" id="SSF48576">
    <property type="entry name" value="Terpenoid synthases"/>
    <property type="match status" value="1"/>
</dbReference>
<dbReference type="AlphaFoldDB" id="A0A511VB51"/>
<dbReference type="OrthoDB" id="9787280at2"/>
<accession>A0A511VB51</accession>